<reference evidence="2" key="1">
    <citation type="journal article" date="2019" name="bioRxiv">
        <title>The Genome of the Zebra Mussel, Dreissena polymorpha: A Resource for Invasive Species Research.</title>
        <authorList>
            <person name="McCartney M.A."/>
            <person name="Auch B."/>
            <person name="Kono T."/>
            <person name="Mallez S."/>
            <person name="Zhang Y."/>
            <person name="Obille A."/>
            <person name="Becker A."/>
            <person name="Abrahante J.E."/>
            <person name="Garbe J."/>
            <person name="Badalamenti J.P."/>
            <person name="Herman A."/>
            <person name="Mangelson H."/>
            <person name="Liachko I."/>
            <person name="Sullivan S."/>
            <person name="Sone E.D."/>
            <person name="Koren S."/>
            <person name="Silverstein K.A.T."/>
            <person name="Beckman K.B."/>
            <person name="Gohl D.M."/>
        </authorList>
    </citation>
    <scope>NUCLEOTIDE SEQUENCE</scope>
    <source>
        <strain evidence="2">Duluth1</strain>
        <tissue evidence="2">Whole animal</tissue>
    </source>
</reference>
<dbReference type="AlphaFoldDB" id="A0A9D4E0W9"/>
<reference evidence="2" key="2">
    <citation type="submission" date="2020-11" db="EMBL/GenBank/DDBJ databases">
        <authorList>
            <person name="McCartney M.A."/>
            <person name="Auch B."/>
            <person name="Kono T."/>
            <person name="Mallez S."/>
            <person name="Becker A."/>
            <person name="Gohl D.M."/>
            <person name="Silverstein K.A.T."/>
            <person name="Koren S."/>
            <person name="Bechman K.B."/>
            <person name="Herman A."/>
            <person name="Abrahante J.E."/>
            <person name="Garbe J."/>
        </authorList>
    </citation>
    <scope>NUCLEOTIDE SEQUENCE</scope>
    <source>
        <strain evidence="2">Duluth1</strain>
        <tissue evidence="2">Whole animal</tissue>
    </source>
</reference>
<evidence type="ECO:0000256" key="1">
    <source>
        <dbReference type="SAM" id="MobiDB-lite"/>
    </source>
</evidence>
<feature type="region of interest" description="Disordered" evidence="1">
    <location>
        <begin position="60"/>
        <end position="81"/>
    </location>
</feature>
<feature type="compositionally biased region" description="Polar residues" evidence="1">
    <location>
        <begin position="62"/>
        <end position="81"/>
    </location>
</feature>
<name>A0A9D4E0W9_DREPO</name>
<feature type="compositionally biased region" description="Polar residues" evidence="1">
    <location>
        <begin position="31"/>
        <end position="40"/>
    </location>
</feature>
<proteinExistence type="predicted"/>
<sequence length="81" mass="9167">MLSLKIQMKENPNDAAGSSNNEFYSRDNHQNRQGGYTPNRGNYHGANRCSYRGGNRVRYCGGNSQRESCHNNNKSQNNPTE</sequence>
<dbReference type="Proteomes" id="UP000828390">
    <property type="component" value="Unassembled WGS sequence"/>
</dbReference>
<gene>
    <name evidence="2" type="ORF">DPMN_171697</name>
</gene>
<dbReference type="EMBL" id="JAIWYP010000009">
    <property type="protein sequence ID" value="KAH3770410.1"/>
    <property type="molecule type" value="Genomic_DNA"/>
</dbReference>
<evidence type="ECO:0000313" key="2">
    <source>
        <dbReference type="EMBL" id="KAH3770410.1"/>
    </source>
</evidence>
<keyword evidence="3" id="KW-1185">Reference proteome</keyword>
<evidence type="ECO:0000313" key="3">
    <source>
        <dbReference type="Proteomes" id="UP000828390"/>
    </source>
</evidence>
<comment type="caution">
    <text evidence="2">The sequence shown here is derived from an EMBL/GenBank/DDBJ whole genome shotgun (WGS) entry which is preliminary data.</text>
</comment>
<feature type="region of interest" description="Disordered" evidence="1">
    <location>
        <begin position="1"/>
        <end position="47"/>
    </location>
</feature>
<protein>
    <submittedName>
        <fullName evidence="2">Uncharacterized protein</fullName>
    </submittedName>
</protein>
<accession>A0A9D4E0W9</accession>
<organism evidence="2 3">
    <name type="scientific">Dreissena polymorpha</name>
    <name type="common">Zebra mussel</name>
    <name type="synonym">Mytilus polymorpha</name>
    <dbReference type="NCBI Taxonomy" id="45954"/>
    <lineage>
        <taxon>Eukaryota</taxon>
        <taxon>Metazoa</taxon>
        <taxon>Spiralia</taxon>
        <taxon>Lophotrochozoa</taxon>
        <taxon>Mollusca</taxon>
        <taxon>Bivalvia</taxon>
        <taxon>Autobranchia</taxon>
        <taxon>Heteroconchia</taxon>
        <taxon>Euheterodonta</taxon>
        <taxon>Imparidentia</taxon>
        <taxon>Neoheterodontei</taxon>
        <taxon>Myida</taxon>
        <taxon>Dreissenoidea</taxon>
        <taxon>Dreissenidae</taxon>
        <taxon>Dreissena</taxon>
    </lineage>
</organism>